<feature type="compositionally biased region" description="Low complexity" evidence="3">
    <location>
        <begin position="234"/>
        <end position="251"/>
    </location>
</feature>
<evidence type="ECO:0000256" key="1">
    <source>
        <dbReference type="ARBA" id="ARBA00022603"/>
    </source>
</evidence>
<dbReference type="Pfam" id="PF03141">
    <property type="entry name" value="Methyltransf_29"/>
    <property type="match status" value="1"/>
</dbReference>
<keyword evidence="2" id="KW-0808">Transferase</keyword>
<feature type="region of interest" description="Disordered" evidence="3">
    <location>
        <begin position="145"/>
        <end position="164"/>
    </location>
</feature>
<feature type="region of interest" description="Disordered" evidence="3">
    <location>
        <begin position="83"/>
        <end position="103"/>
    </location>
</feature>
<dbReference type="AlphaFoldDB" id="A0A835EUS7"/>
<evidence type="ECO:0000256" key="2">
    <source>
        <dbReference type="RuleBase" id="RU366043"/>
    </source>
</evidence>
<proteinExistence type="inferred from homology"/>
<feature type="compositionally biased region" description="Basic residues" evidence="3">
    <location>
        <begin position="500"/>
        <end position="511"/>
    </location>
</feature>
<dbReference type="GO" id="GO:0008168">
    <property type="term" value="F:methyltransferase activity"/>
    <property type="evidence" value="ECO:0007669"/>
    <property type="project" value="UniProtKB-UniRule"/>
</dbReference>
<dbReference type="GO" id="GO:0005768">
    <property type="term" value="C:endosome"/>
    <property type="evidence" value="ECO:0007669"/>
    <property type="project" value="TreeGrafter"/>
</dbReference>
<feature type="region of interest" description="Disordered" evidence="3">
    <location>
        <begin position="492"/>
        <end position="530"/>
    </location>
</feature>
<dbReference type="PANTHER" id="PTHR10108:SF1101">
    <property type="entry name" value="METHYLTRANSFERASE"/>
    <property type="match status" value="1"/>
</dbReference>
<dbReference type="GO" id="GO:0005802">
    <property type="term" value="C:trans-Golgi network"/>
    <property type="evidence" value="ECO:0007669"/>
    <property type="project" value="TreeGrafter"/>
</dbReference>
<dbReference type="PANTHER" id="PTHR10108">
    <property type="entry name" value="SAM-DEPENDENT METHYLTRANSFERASE"/>
    <property type="match status" value="1"/>
</dbReference>
<feature type="region of interest" description="Disordered" evidence="3">
    <location>
        <begin position="286"/>
        <end position="324"/>
    </location>
</feature>
<keyword evidence="2" id="KW-0812">Transmembrane</keyword>
<keyword evidence="1 2" id="KW-0489">Methyltransferase</keyword>
<comment type="caution">
    <text evidence="4">The sequence shown here is derived from an EMBL/GenBank/DDBJ whole genome shotgun (WGS) entry which is preliminary data.</text>
</comment>
<dbReference type="Proteomes" id="UP000636709">
    <property type="component" value="Unassembled WGS sequence"/>
</dbReference>
<dbReference type="EMBL" id="JACEFO010001719">
    <property type="protein sequence ID" value="KAF8716900.1"/>
    <property type="molecule type" value="Genomic_DNA"/>
</dbReference>
<dbReference type="GO" id="GO:0016020">
    <property type="term" value="C:membrane"/>
    <property type="evidence" value="ECO:0007669"/>
    <property type="project" value="UniProtKB-SubCell"/>
</dbReference>
<protein>
    <recommendedName>
        <fullName evidence="2">Methyltransferase</fullName>
        <ecNumber evidence="2">2.1.1.-</ecNumber>
    </recommendedName>
</protein>
<name>A0A835EUS7_9POAL</name>
<dbReference type="InterPro" id="IPR004159">
    <property type="entry name" value="Put_SAM_MeTrfase"/>
</dbReference>
<comment type="subcellular location">
    <subcellularLocation>
        <location evidence="2">Membrane</location>
        <topology evidence="2">Single-pass type II membrane protein</topology>
    </subcellularLocation>
</comment>
<evidence type="ECO:0000313" key="5">
    <source>
        <dbReference type="Proteomes" id="UP000636709"/>
    </source>
</evidence>
<dbReference type="EC" id="2.1.1.-" evidence="2"/>
<keyword evidence="5" id="KW-1185">Reference proteome</keyword>
<evidence type="ECO:0000256" key="3">
    <source>
        <dbReference type="SAM" id="MobiDB-lite"/>
    </source>
</evidence>
<gene>
    <name evidence="4" type="ORF">HU200_026001</name>
</gene>
<accession>A0A835EUS7</accession>
<keyword evidence="2" id="KW-0325">Glycoprotein</keyword>
<evidence type="ECO:0000313" key="4">
    <source>
        <dbReference type="EMBL" id="KAF8716900.1"/>
    </source>
</evidence>
<sequence length="646" mass="70296">MGLGPTQPWLPLFPSREFSFLARGRRYGFRFGGRKVHHVSSGYQPCHEPVDLAKKANPCLRIEEHKQEQTTIWWSHDTLRSGFRTTRSEPRNRSTTSSQPVDLAKKANPCLRIEEHKEEKTRVCGGPPARDCLWTAARPSPRRAHTAAHSYCPSTAAPLQPPPPSSLPFPTPLPSTPHLLFNTPKTTRGMAITSALSFLSDRKRPIAIAVTLFVVLSSLFILFNPAPSPLQFYSSPSSHISSSETSIPVSSNASPPEAPTTLASNGPTESAAVLLLIPFPDRNRHRTLRPLPGTLRPTRPNQITARDSETAVEVSGERDGEGRGGGGGVVELCEVGKGVVAAYYIPCLDNVKAIKSLKSMRHMENWERHCPEPRARCLVPLPERYRRPVPSSPQSPLFAMPRRPPSTCRLLRRASSFFSIVGTPLGLQLHRRRGPAASSSCSSTAEAPLAASSRSSAAEALLVASSCSAELEPDPTLVQALFPTSRRRSRRARCPAAAVTHRRGGARRRGQRPAGASELRKKNGEEEGDDMWAPHCDDYAKCGTSGGSPACGCVHGFSPESPWDWALRDSPGGCARLLHRMPTRSSSKSSICPGVHGPRRHLPVLAAFAEHLEADLEAAVREAAELILDGDSLGKKEKGTKEEDDM</sequence>
<organism evidence="4 5">
    <name type="scientific">Digitaria exilis</name>
    <dbReference type="NCBI Taxonomy" id="1010633"/>
    <lineage>
        <taxon>Eukaryota</taxon>
        <taxon>Viridiplantae</taxon>
        <taxon>Streptophyta</taxon>
        <taxon>Embryophyta</taxon>
        <taxon>Tracheophyta</taxon>
        <taxon>Spermatophyta</taxon>
        <taxon>Magnoliopsida</taxon>
        <taxon>Liliopsida</taxon>
        <taxon>Poales</taxon>
        <taxon>Poaceae</taxon>
        <taxon>PACMAD clade</taxon>
        <taxon>Panicoideae</taxon>
        <taxon>Panicodae</taxon>
        <taxon>Paniceae</taxon>
        <taxon>Anthephorinae</taxon>
        <taxon>Digitaria</taxon>
    </lineage>
</organism>
<reference evidence="4" key="1">
    <citation type="submission" date="2020-07" db="EMBL/GenBank/DDBJ databases">
        <title>Genome sequence and genetic diversity analysis of an under-domesticated orphan crop, white fonio (Digitaria exilis).</title>
        <authorList>
            <person name="Bennetzen J.L."/>
            <person name="Chen S."/>
            <person name="Ma X."/>
            <person name="Wang X."/>
            <person name="Yssel A.E.J."/>
            <person name="Chaluvadi S.R."/>
            <person name="Johnson M."/>
            <person name="Gangashetty P."/>
            <person name="Hamidou F."/>
            <person name="Sanogo M.D."/>
            <person name="Zwaenepoel A."/>
            <person name="Wallace J."/>
            <person name="Van De Peer Y."/>
            <person name="Van Deynze A."/>
        </authorList>
    </citation>
    <scope>NUCLEOTIDE SEQUENCE</scope>
    <source>
        <tissue evidence="4">Leaves</tissue>
    </source>
</reference>
<keyword evidence="2" id="KW-0735">Signal-anchor</keyword>
<comment type="similarity">
    <text evidence="2">Belongs to the methyltransferase superfamily.</text>
</comment>
<dbReference type="GO" id="GO:0032259">
    <property type="term" value="P:methylation"/>
    <property type="evidence" value="ECO:0007669"/>
    <property type="project" value="UniProtKB-KW"/>
</dbReference>
<dbReference type="OrthoDB" id="1937404at2759"/>
<feature type="region of interest" description="Disordered" evidence="3">
    <location>
        <begin position="234"/>
        <end position="265"/>
    </location>
</feature>
<feature type="compositionally biased region" description="Low complexity" evidence="3">
    <location>
        <begin position="289"/>
        <end position="300"/>
    </location>
</feature>